<dbReference type="OrthoDB" id="8245431at2"/>
<reference evidence="2" key="1">
    <citation type="submission" date="2016-11" db="EMBL/GenBank/DDBJ databases">
        <authorList>
            <person name="Varghese N."/>
            <person name="Submissions S."/>
        </authorList>
    </citation>
    <scope>NUCLEOTIDE SEQUENCE [LARGE SCALE GENOMIC DNA]</scope>
    <source>
        <strain evidence="2">GAS401</strain>
    </source>
</reference>
<evidence type="ECO:0000313" key="1">
    <source>
        <dbReference type="EMBL" id="SHN80658.1"/>
    </source>
</evidence>
<dbReference type="EMBL" id="LT670849">
    <property type="protein sequence ID" value="SHN80658.1"/>
    <property type="molecule type" value="Genomic_DNA"/>
</dbReference>
<dbReference type="AlphaFoldDB" id="A0A1M7UCI8"/>
<accession>A0A1M7UCI8</accession>
<gene>
    <name evidence="1" type="ORF">SAMN05444170_4462</name>
</gene>
<protein>
    <submittedName>
        <fullName evidence="1">Uncharacterized protein</fullName>
    </submittedName>
</protein>
<dbReference type="RefSeq" id="WP_072821079.1">
    <property type="nucleotide sequence ID" value="NZ_LT670849.1"/>
</dbReference>
<sequence>MKIRRHSESHIVELDDETTWRIFPGDLDVTLNWKPDVDLKLVRINDDACSHALISESDNSRVRVIPASESWPTKEVKTILKDG</sequence>
<keyword evidence="2" id="KW-1185">Reference proteome</keyword>
<evidence type="ECO:0000313" key="2">
    <source>
        <dbReference type="Proteomes" id="UP000184096"/>
    </source>
</evidence>
<name>A0A1M7UCI8_9BRAD</name>
<proteinExistence type="predicted"/>
<dbReference type="Proteomes" id="UP000184096">
    <property type="component" value="Chromosome I"/>
</dbReference>
<organism evidence="1 2">
    <name type="scientific">Bradyrhizobium erythrophlei</name>
    <dbReference type="NCBI Taxonomy" id="1437360"/>
    <lineage>
        <taxon>Bacteria</taxon>
        <taxon>Pseudomonadati</taxon>
        <taxon>Pseudomonadota</taxon>
        <taxon>Alphaproteobacteria</taxon>
        <taxon>Hyphomicrobiales</taxon>
        <taxon>Nitrobacteraceae</taxon>
        <taxon>Bradyrhizobium</taxon>
    </lineage>
</organism>